<evidence type="ECO:0000313" key="1">
    <source>
        <dbReference type="EMBL" id="CAG8465352.1"/>
    </source>
</evidence>
<proteinExistence type="predicted"/>
<organism evidence="1 2">
    <name type="scientific">Racocetra persica</name>
    <dbReference type="NCBI Taxonomy" id="160502"/>
    <lineage>
        <taxon>Eukaryota</taxon>
        <taxon>Fungi</taxon>
        <taxon>Fungi incertae sedis</taxon>
        <taxon>Mucoromycota</taxon>
        <taxon>Glomeromycotina</taxon>
        <taxon>Glomeromycetes</taxon>
        <taxon>Diversisporales</taxon>
        <taxon>Gigasporaceae</taxon>
        <taxon>Racocetra</taxon>
    </lineage>
</organism>
<dbReference type="EMBL" id="CAJVQC010000250">
    <property type="protein sequence ID" value="CAG8465352.1"/>
    <property type="molecule type" value="Genomic_DNA"/>
</dbReference>
<evidence type="ECO:0000313" key="2">
    <source>
        <dbReference type="Proteomes" id="UP000789920"/>
    </source>
</evidence>
<accession>A0ACA9KC17</accession>
<protein>
    <submittedName>
        <fullName evidence="1">17839_t:CDS:1</fullName>
    </submittedName>
</protein>
<gene>
    <name evidence="1" type="ORF">RPERSI_LOCUS336</name>
</gene>
<name>A0ACA9KC17_9GLOM</name>
<comment type="caution">
    <text evidence="1">The sequence shown here is derived from an EMBL/GenBank/DDBJ whole genome shotgun (WGS) entry which is preliminary data.</text>
</comment>
<keyword evidence="2" id="KW-1185">Reference proteome</keyword>
<reference evidence="1" key="1">
    <citation type="submission" date="2021-06" db="EMBL/GenBank/DDBJ databases">
        <authorList>
            <person name="Kallberg Y."/>
            <person name="Tangrot J."/>
            <person name="Rosling A."/>
        </authorList>
    </citation>
    <scope>NUCLEOTIDE SEQUENCE</scope>
    <source>
        <strain evidence="1">MA461A</strain>
    </source>
</reference>
<dbReference type="Proteomes" id="UP000789920">
    <property type="component" value="Unassembled WGS sequence"/>
</dbReference>
<sequence length="573" mass="66251">KSYTPTPLSPGDIREIPTSPLSPSRDRPLPPRLSKSLPGTPLNNSYQTSILTNELYYTTIIESYERDQIQHKQEISELHNEVVRLEKQLTTLQTESENKENKLKEAHQKLHQATREIKLLGKEKETISQELNLTNADFLEKDEEENKGLAEKQQKLFDQISRLSNDKNLHETERAESDSMSSLSTRVQSPTLDFELTLKTPKTAKSLGEELNDAILNESEKGLDTTFNNLMGEIDKQAGISPQAVQELQDQILALTQANQQQEITMRDLVQENTLMKESLTRVDNQIKDLEKSVLTLNQANLAQQEREKDLQQQLREKTYEAHSADSHRIIFDKFVRNIEEAFPLSEEQEKKLEYYERTAQEYLSVLKNNIFGGVNKLREQITTSRTEIIEVEKQRQQLLNEVEELKKEKQSLEESMDLTELQEAEIEETASLLLEDNKKLKEENETLREENLKLKAELEELKQKETEQTNNQISAEVKKEFDNLEAQIIQTLELAKDFFIKKIIELQELQVIEEQLTTCQQQKDDLQKQLDNKITELANSNLSQEQKSQQIITLASESQKQFSKINQQLSSA</sequence>
<feature type="non-terminal residue" evidence="1">
    <location>
        <position position="1"/>
    </location>
</feature>